<dbReference type="Gene3D" id="1.10.8.80">
    <property type="entry name" value="Magnesium chelatase subunit I, C-Terminal domain"/>
    <property type="match status" value="1"/>
</dbReference>
<evidence type="ECO:0000313" key="2">
    <source>
        <dbReference type="EMBL" id="MDT0619744.1"/>
    </source>
</evidence>
<dbReference type="InterPro" id="IPR011703">
    <property type="entry name" value="ATPase_AAA-3"/>
</dbReference>
<reference evidence="2 3" key="1">
    <citation type="submission" date="2023-09" db="EMBL/GenBank/DDBJ databases">
        <authorList>
            <person name="Rey-Velasco X."/>
        </authorList>
    </citation>
    <scope>NUCLEOTIDE SEQUENCE [LARGE SCALE GENOMIC DNA]</scope>
    <source>
        <strain evidence="2 3">P385</strain>
    </source>
</reference>
<dbReference type="PRINTS" id="PR00300">
    <property type="entry name" value="CLPPROTEASEA"/>
</dbReference>
<accession>A0ABU3BBB5</accession>
<gene>
    <name evidence="2" type="ORF">RM531_14800</name>
</gene>
<dbReference type="InterPro" id="IPR041628">
    <property type="entry name" value="ChlI/MoxR_AAA_lid"/>
</dbReference>
<sequence>MPGADDTGVTRHDLSDLRDRALTLETRLNEVFLGQPQAVRLLLIALFARGHALLEGDVGVGKTTLLRALARATGGAFERLEGTIDLMPNDLLYYTYINAEGRPQVDPGPLVRHGEALSFFFFNEVNRARPQVHSLLLRVMAERSVTAFNREYHFPRLQVFADRNRVEKEETFEIPSAARDRFLMEIPVEISDDDDIRRQLMFDTRFHDTDELLGSLEPAQLPVEDIHAAAPGIQDQVQAGPALERYALALWQATRDPVAAGVEVEGVEMEDLIEVGASPRGAGMLIRAARVAAWLADRDHVQPEDIQTIFHATMAHRVFLQPVYELRRARIAPALMRGILARVSAP</sequence>
<comment type="caution">
    <text evidence="2">The sequence shown here is derived from an EMBL/GenBank/DDBJ whole genome shotgun (WGS) entry which is preliminary data.</text>
</comment>
<dbReference type="Pfam" id="PF17863">
    <property type="entry name" value="AAA_lid_2"/>
    <property type="match status" value="1"/>
</dbReference>
<dbReference type="SUPFAM" id="SSF52540">
    <property type="entry name" value="P-loop containing nucleoside triphosphate hydrolases"/>
    <property type="match status" value="1"/>
</dbReference>
<evidence type="ECO:0000313" key="3">
    <source>
        <dbReference type="Proteomes" id="UP001259982"/>
    </source>
</evidence>
<protein>
    <submittedName>
        <fullName evidence="2">MoxR family ATPase</fullName>
    </submittedName>
</protein>
<proteinExistence type="predicted"/>
<dbReference type="Gene3D" id="3.40.50.300">
    <property type="entry name" value="P-loop containing nucleotide triphosphate hydrolases"/>
    <property type="match status" value="1"/>
</dbReference>
<dbReference type="PANTHER" id="PTHR42759">
    <property type="entry name" value="MOXR FAMILY PROTEIN"/>
    <property type="match status" value="1"/>
</dbReference>
<organism evidence="2 3">
    <name type="scientific">Spectribacter acetivorans</name>
    <dbReference type="NCBI Taxonomy" id="3075603"/>
    <lineage>
        <taxon>Bacteria</taxon>
        <taxon>Pseudomonadati</taxon>
        <taxon>Pseudomonadota</taxon>
        <taxon>Gammaproteobacteria</taxon>
        <taxon>Salinisphaerales</taxon>
        <taxon>Salinisphaeraceae</taxon>
        <taxon>Spectribacter</taxon>
    </lineage>
</organism>
<dbReference type="EMBL" id="JAVRHY010000020">
    <property type="protein sequence ID" value="MDT0619744.1"/>
    <property type="molecule type" value="Genomic_DNA"/>
</dbReference>
<evidence type="ECO:0000259" key="1">
    <source>
        <dbReference type="SMART" id="SM00382"/>
    </source>
</evidence>
<dbReference type="InterPro" id="IPR027417">
    <property type="entry name" value="P-loop_NTPase"/>
</dbReference>
<dbReference type="InterPro" id="IPR001270">
    <property type="entry name" value="ClpA/B"/>
</dbReference>
<dbReference type="PANTHER" id="PTHR42759:SF1">
    <property type="entry name" value="MAGNESIUM-CHELATASE SUBUNIT CHLD"/>
    <property type="match status" value="1"/>
</dbReference>
<name>A0ABU3BBB5_9GAMM</name>
<dbReference type="Pfam" id="PF07726">
    <property type="entry name" value="AAA_3"/>
    <property type="match status" value="1"/>
</dbReference>
<dbReference type="Proteomes" id="UP001259982">
    <property type="component" value="Unassembled WGS sequence"/>
</dbReference>
<dbReference type="SMART" id="SM00382">
    <property type="entry name" value="AAA"/>
    <property type="match status" value="1"/>
</dbReference>
<keyword evidence="3" id="KW-1185">Reference proteome</keyword>
<dbReference type="CDD" id="cd00009">
    <property type="entry name" value="AAA"/>
    <property type="match status" value="1"/>
</dbReference>
<dbReference type="InterPro" id="IPR003593">
    <property type="entry name" value="AAA+_ATPase"/>
</dbReference>
<dbReference type="RefSeq" id="WP_311660375.1">
    <property type="nucleotide sequence ID" value="NZ_JAVRHY010000020.1"/>
</dbReference>
<dbReference type="PIRSF" id="PIRSF002849">
    <property type="entry name" value="AAA_ATPase_chaperone_MoxR_prd"/>
    <property type="match status" value="1"/>
</dbReference>
<feature type="domain" description="AAA+ ATPase" evidence="1">
    <location>
        <begin position="48"/>
        <end position="192"/>
    </location>
</feature>
<dbReference type="InterPro" id="IPR050764">
    <property type="entry name" value="CbbQ/NirQ/NorQ/GpvN"/>
</dbReference>